<dbReference type="InterPro" id="IPR033599">
    <property type="entry name" value="TAF1B/Rrn7"/>
</dbReference>
<evidence type="ECO:0000259" key="11">
    <source>
        <dbReference type="Pfam" id="PF11781"/>
    </source>
</evidence>
<dbReference type="GO" id="GO:0001164">
    <property type="term" value="F:RNA polymerase I core promoter sequence-specific DNA binding"/>
    <property type="evidence" value="ECO:0007669"/>
    <property type="project" value="InterPro"/>
</dbReference>
<dbReference type="Proteomes" id="UP001222932">
    <property type="component" value="Unassembled WGS sequence"/>
</dbReference>
<keyword evidence="8" id="KW-0804">Transcription</keyword>
<proteinExistence type="inferred from homology"/>
<dbReference type="InterPro" id="IPR021752">
    <property type="entry name" value="TF_Rrn7_Zf"/>
</dbReference>
<protein>
    <recommendedName>
        <fullName evidence="16">RRN7-type domain-containing protein</fullName>
    </recommendedName>
</protein>
<dbReference type="GO" id="GO:0042790">
    <property type="term" value="P:nucleolar large rRNA transcription by RNA polymerase I"/>
    <property type="evidence" value="ECO:0007669"/>
    <property type="project" value="TreeGrafter"/>
</dbReference>
<dbReference type="Pfam" id="PF20645">
    <property type="entry name" value="Rrn7_cyclin_C"/>
    <property type="match status" value="1"/>
</dbReference>
<evidence type="ECO:0000256" key="9">
    <source>
        <dbReference type="ARBA" id="ARBA00023242"/>
    </source>
</evidence>
<keyword evidence="5" id="KW-0862">Zinc</keyword>
<evidence type="ECO:0000313" key="14">
    <source>
        <dbReference type="EMBL" id="GMK59368.1"/>
    </source>
</evidence>
<feature type="domain" description="RRN7-type" evidence="11">
    <location>
        <begin position="3"/>
        <end position="31"/>
    </location>
</feature>
<dbReference type="Pfam" id="PF20644">
    <property type="entry name" value="Rrn7_cyclin_N"/>
    <property type="match status" value="1"/>
</dbReference>
<comment type="caution">
    <text evidence="14">The sequence shown here is derived from an EMBL/GenBank/DDBJ whole genome shotgun (WGS) entry which is preliminary data.</text>
</comment>
<feature type="compositionally biased region" description="Acidic residues" evidence="10">
    <location>
        <begin position="164"/>
        <end position="187"/>
    </location>
</feature>
<keyword evidence="6" id="KW-0805">Transcription regulation</keyword>
<comment type="similarity">
    <text evidence="2">Belongs to the RRN7/TAF1B family.</text>
</comment>
<evidence type="ECO:0000313" key="15">
    <source>
        <dbReference type="Proteomes" id="UP001222932"/>
    </source>
</evidence>
<feature type="region of interest" description="Disordered" evidence="10">
    <location>
        <begin position="581"/>
        <end position="607"/>
    </location>
</feature>
<dbReference type="InterPro" id="IPR048538">
    <property type="entry name" value="Rrn7_cyclin_C"/>
</dbReference>
<dbReference type="GO" id="GO:0008270">
    <property type="term" value="F:zinc ion binding"/>
    <property type="evidence" value="ECO:0007669"/>
    <property type="project" value="UniProtKB-KW"/>
</dbReference>
<sequence length="607" mass="68041">MVRKTRCPICGSRKWRKIADGQVVCEDGHVLQGVRSESQVMTEPTGHALQKRRLLKGRSRVNKRKVFGRANKTWYHGRRAEWLRLQGLQLLLRHQVAALHKLWAVPDALEAVARDLWTYQLLISDVVSEPTSRSPSPTRPQKSSRRSLADDVTTPTPSDRSGESEDESESEDSERESGSESESDDELDADLRAFDDEHEATISDEEEDSSPATRPAREPWKRSRPLRVSDVLATVVLALYMLRVPFTFQRIEALICTLQIPYIDFANTTLVPADMVRYMNRAVRISLRPQRPPSVTYVFDLTSQFARILHAYFRVPMPEVNLPPVAWYVVSQLGGNARTYDQVVQLLQLVDANMSITTTYVPFKFDRANPETRYSGMRSSRRLDVAMPELSIAAAWVVVMKLAYGLDGEPRLPLIRSDPVIGMPQWQDWVAELDRRLRTGALKGTLQDLTALQFHYMDGADVDRFLDRAEHVLLSNRDHGPGGTGFPLPSPPESQAHDPNSWEAFHKRTASTAVPQAKPPAPDTPNHALPLLPGEAVRVYAPTATLPQPLDTIVAAAAAVVGVTPGEVRDLVARFERRVEHARPRGPRTPTARMSALRESRSVGSFT</sequence>
<evidence type="ECO:0000259" key="13">
    <source>
        <dbReference type="Pfam" id="PF20645"/>
    </source>
</evidence>
<evidence type="ECO:0000256" key="1">
    <source>
        <dbReference type="ARBA" id="ARBA00004604"/>
    </source>
</evidence>
<feature type="region of interest" description="Disordered" evidence="10">
    <location>
        <begin position="128"/>
        <end position="187"/>
    </location>
</feature>
<accession>A0AAD3TYQ5</accession>
<evidence type="ECO:0000256" key="4">
    <source>
        <dbReference type="ARBA" id="ARBA00022771"/>
    </source>
</evidence>
<keyword evidence="3" id="KW-0479">Metal-binding</keyword>
<dbReference type="InterPro" id="IPR048540">
    <property type="entry name" value="Rrn7_cyclin_N"/>
</dbReference>
<keyword evidence="15" id="KW-1185">Reference proteome</keyword>
<dbReference type="GO" id="GO:0070860">
    <property type="term" value="C:RNA polymerase I core factor complex"/>
    <property type="evidence" value="ECO:0007669"/>
    <property type="project" value="InterPro"/>
</dbReference>
<feature type="region of interest" description="Disordered" evidence="10">
    <location>
        <begin position="476"/>
        <end position="499"/>
    </location>
</feature>
<name>A0AAD3TYQ5_9TREE</name>
<organism evidence="14 15">
    <name type="scientific">Cutaneotrichosporon spelunceum</name>
    <dbReference type="NCBI Taxonomy" id="1672016"/>
    <lineage>
        <taxon>Eukaryota</taxon>
        <taxon>Fungi</taxon>
        <taxon>Dikarya</taxon>
        <taxon>Basidiomycota</taxon>
        <taxon>Agaricomycotina</taxon>
        <taxon>Tremellomycetes</taxon>
        <taxon>Trichosporonales</taxon>
        <taxon>Trichosporonaceae</taxon>
        <taxon>Cutaneotrichosporon</taxon>
    </lineage>
</organism>
<evidence type="ECO:0000256" key="3">
    <source>
        <dbReference type="ARBA" id="ARBA00022723"/>
    </source>
</evidence>
<evidence type="ECO:0000256" key="8">
    <source>
        <dbReference type="ARBA" id="ARBA00023163"/>
    </source>
</evidence>
<evidence type="ECO:0000256" key="7">
    <source>
        <dbReference type="ARBA" id="ARBA00023125"/>
    </source>
</evidence>
<dbReference type="EMBL" id="BTCM01000007">
    <property type="protein sequence ID" value="GMK59368.1"/>
    <property type="molecule type" value="Genomic_DNA"/>
</dbReference>
<keyword evidence="7" id="KW-0238">DNA-binding</keyword>
<reference evidence="14" key="1">
    <citation type="journal article" date="2023" name="BMC Genomics">
        <title>Chromosome-level genome assemblies of Cutaneotrichosporon spp. (Trichosporonales, Basidiomycota) reveal imbalanced evolution between nucleotide sequences and chromosome synteny.</title>
        <authorList>
            <person name="Kobayashi Y."/>
            <person name="Kayamori A."/>
            <person name="Aoki K."/>
            <person name="Shiwa Y."/>
            <person name="Matsutani M."/>
            <person name="Fujita N."/>
            <person name="Sugita T."/>
            <person name="Iwasaki W."/>
            <person name="Tanaka N."/>
            <person name="Takashima M."/>
        </authorList>
    </citation>
    <scope>NUCLEOTIDE SEQUENCE</scope>
    <source>
        <strain evidence="14">HIS016</strain>
    </source>
</reference>
<dbReference type="Pfam" id="PF11781">
    <property type="entry name" value="Zn_ribbon_RRN7"/>
    <property type="match status" value="1"/>
</dbReference>
<evidence type="ECO:0000259" key="12">
    <source>
        <dbReference type="Pfam" id="PF20644"/>
    </source>
</evidence>
<keyword evidence="4" id="KW-0863">Zinc-finger</keyword>
<dbReference type="PANTHER" id="PTHR31576:SF2">
    <property type="entry name" value="TATA BOX-BINDING PROTEIN-ASSOCIATED FACTOR RNA POLYMERASE I SUBUNIT B"/>
    <property type="match status" value="1"/>
</dbReference>
<feature type="region of interest" description="Disordered" evidence="10">
    <location>
        <begin position="200"/>
        <end position="221"/>
    </location>
</feature>
<gene>
    <name evidence="14" type="ORF">CspeluHIS016_0703830</name>
</gene>
<evidence type="ECO:0008006" key="16">
    <source>
        <dbReference type="Google" id="ProtNLM"/>
    </source>
</evidence>
<comment type="subcellular location">
    <subcellularLocation>
        <location evidence="1">Nucleus</location>
        <location evidence="1">Nucleolus</location>
    </subcellularLocation>
</comment>
<feature type="compositionally biased region" description="Low complexity" evidence="10">
    <location>
        <begin position="128"/>
        <end position="141"/>
    </location>
</feature>
<reference evidence="14" key="2">
    <citation type="submission" date="2023-06" db="EMBL/GenBank/DDBJ databases">
        <authorList>
            <person name="Kobayashi Y."/>
            <person name="Kayamori A."/>
            <person name="Aoki K."/>
            <person name="Shiwa Y."/>
            <person name="Fujita N."/>
            <person name="Sugita T."/>
            <person name="Iwasaki W."/>
            <person name="Tanaka N."/>
            <person name="Takashima M."/>
        </authorList>
    </citation>
    <scope>NUCLEOTIDE SEQUENCE</scope>
    <source>
        <strain evidence="14">HIS016</strain>
    </source>
</reference>
<evidence type="ECO:0000256" key="2">
    <source>
        <dbReference type="ARBA" id="ARBA00006899"/>
    </source>
</evidence>
<feature type="domain" description="Rrn7/TAF1B C-terminal cyclin" evidence="13">
    <location>
        <begin position="304"/>
        <end position="470"/>
    </location>
</feature>
<evidence type="ECO:0000256" key="10">
    <source>
        <dbReference type="SAM" id="MobiDB-lite"/>
    </source>
</evidence>
<dbReference type="AlphaFoldDB" id="A0AAD3TYQ5"/>
<feature type="domain" description="Rrn7/TAF1B N-terminal cyclin" evidence="12">
    <location>
        <begin position="88"/>
        <end position="264"/>
    </location>
</feature>
<evidence type="ECO:0000256" key="5">
    <source>
        <dbReference type="ARBA" id="ARBA00022833"/>
    </source>
</evidence>
<keyword evidence="9" id="KW-0539">Nucleus</keyword>
<dbReference type="PANTHER" id="PTHR31576">
    <property type="entry name" value="TATA BOX-BINDING PROTEIN-ASSOCIATED FACTOR RNA POLYMERASE I SUBUNIT B"/>
    <property type="match status" value="1"/>
</dbReference>
<evidence type="ECO:0000256" key="6">
    <source>
        <dbReference type="ARBA" id="ARBA00023015"/>
    </source>
</evidence>